<evidence type="ECO:0000313" key="7">
    <source>
        <dbReference type="EMBL" id="CAB4567453.1"/>
    </source>
</evidence>
<feature type="transmembrane region" description="Helical" evidence="6">
    <location>
        <begin position="129"/>
        <end position="148"/>
    </location>
</feature>
<feature type="transmembrane region" description="Helical" evidence="6">
    <location>
        <begin position="335"/>
        <end position="356"/>
    </location>
</feature>
<dbReference type="GO" id="GO:0005886">
    <property type="term" value="C:plasma membrane"/>
    <property type="evidence" value="ECO:0007669"/>
    <property type="project" value="TreeGrafter"/>
</dbReference>
<evidence type="ECO:0000256" key="4">
    <source>
        <dbReference type="ARBA" id="ARBA00022989"/>
    </source>
</evidence>
<dbReference type="GO" id="GO:0015648">
    <property type="term" value="F:lipid-linked peptidoglycan transporter activity"/>
    <property type="evidence" value="ECO:0007669"/>
    <property type="project" value="TreeGrafter"/>
</dbReference>
<dbReference type="Pfam" id="PF01098">
    <property type="entry name" value="FTSW_RODA_SPOVE"/>
    <property type="match status" value="1"/>
</dbReference>
<feature type="transmembrane region" description="Helical" evidence="6">
    <location>
        <begin position="45"/>
        <end position="67"/>
    </location>
</feature>
<keyword evidence="5 6" id="KW-0472">Membrane</keyword>
<evidence type="ECO:0000256" key="1">
    <source>
        <dbReference type="ARBA" id="ARBA00004141"/>
    </source>
</evidence>
<organism evidence="7">
    <name type="scientific">freshwater metagenome</name>
    <dbReference type="NCBI Taxonomy" id="449393"/>
    <lineage>
        <taxon>unclassified sequences</taxon>
        <taxon>metagenomes</taxon>
        <taxon>ecological metagenomes</taxon>
    </lineage>
</organism>
<keyword evidence="3" id="KW-0133">Cell shape</keyword>
<dbReference type="GO" id="GO:0008360">
    <property type="term" value="P:regulation of cell shape"/>
    <property type="evidence" value="ECO:0007669"/>
    <property type="project" value="UniProtKB-KW"/>
</dbReference>
<comment type="subcellular location">
    <subcellularLocation>
        <location evidence="1">Membrane</location>
        <topology evidence="1">Multi-pass membrane protein</topology>
    </subcellularLocation>
</comment>
<feature type="transmembrane region" description="Helical" evidence="6">
    <location>
        <begin position="251"/>
        <end position="270"/>
    </location>
</feature>
<keyword evidence="2 6" id="KW-0812">Transmembrane</keyword>
<keyword evidence="4 6" id="KW-1133">Transmembrane helix</keyword>
<feature type="transmembrane region" description="Helical" evidence="6">
    <location>
        <begin position="16"/>
        <end position="33"/>
    </location>
</feature>
<evidence type="ECO:0000256" key="3">
    <source>
        <dbReference type="ARBA" id="ARBA00022960"/>
    </source>
</evidence>
<feature type="transmembrane region" description="Helical" evidence="6">
    <location>
        <begin position="228"/>
        <end position="244"/>
    </location>
</feature>
<feature type="transmembrane region" description="Helical" evidence="6">
    <location>
        <begin position="401"/>
        <end position="420"/>
    </location>
</feature>
<feature type="transmembrane region" description="Helical" evidence="6">
    <location>
        <begin position="74"/>
        <end position="92"/>
    </location>
</feature>
<feature type="transmembrane region" description="Helical" evidence="6">
    <location>
        <begin position="168"/>
        <end position="184"/>
    </location>
</feature>
<dbReference type="InterPro" id="IPR001182">
    <property type="entry name" value="FtsW/RodA"/>
</dbReference>
<feature type="transmembrane region" description="Helical" evidence="6">
    <location>
        <begin position="368"/>
        <end position="389"/>
    </location>
</feature>
<name>A0A6J6DZM5_9ZZZZ</name>
<accession>A0A6J6DZM5</accession>
<feature type="transmembrane region" description="Helical" evidence="6">
    <location>
        <begin position="205"/>
        <end position="222"/>
    </location>
</feature>
<proteinExistence type="predicted"/>
<evidence type="ECO:0000256" key="2">
    <source>
        <dbReference type="ARBA" id="ARBA00022692"/>
    </source>
</evidence>
<dbReference type="GO" id="GO:0032153">
    <property type="term" value="C:cell division site"/>
    <property type="evidence" value="ECO:0007669"/>
    <property type="project" value="TreeGrafter"/>
</dbReference>
<protein>
    <submittedName>
        <fullName evidence="7">Unannotated protein</fullName>
    </submittedName>
</protein>
<dbReference type="EMBL" id="CAEZSR010000081">
    <property type="protein sequence ID" value="CAB4567453.1"/>
    <property type="molecule type" value="Genomic_DNA"/>
</dbReference>
<dbReference type="GO" id="GO:0051301">
    <property type="term" value="P:cell division"/>
    <property type="evidence" value="ECO:0007669"/>
    <property type="project" value="InterPro"/>
</dbReference>
<reference evidence="7" key="1">
    <citation type="submission" date="2020-05" db="EMBL/GenBank/DDBJ databases">
        <authorList>
            <person name="Chiriac C."/>
            <person name="Salcher M."/>
            <person name="Ghai R."/>
            <person name="Kavagutti S V."/>
        </authorList>
    </citation>
    <scope>NUCLEOTIDE SEQUENCE</scope>
</reference>
<feature type="transmembrane region" description="Helical" evidence="6">
    <location>
        <begin position="98"/>
        <end position="117"/>
    </location>
</feature>
<dbReference type="PANTHER" id="PTHR30474">
    <property type="entry name" value="CELL CYCLE PROTEIN"/>
    <property type="match status" value="1"/>
</dbReference>
<sequence>MSTPSPLASARRSTELGLVVMAGAITAAAYTVASLGKNAEIPPIILPFLGVTLGLLVVASIATRILARGADPTLLPLAALLHGIGYVMITRLDDRLAGLQTTWTFIAIAAYVVVLFVVQRTTDLAHQTWWFFAIGATLLVLPIVPGIGRSFGGARIWVSIGPINFQPGEFAKIFLALFFAGYLAERRELIATNTWRIGFLRLPEPRHLLPIVFAWGFSVVVMVGLRDLGASLLFFALFVVMLWVATERTSFLVIGVFLFAGAAYIAWRLFDNVQTRVAIWLDPWPQYEGRGYQIVQAMFALSNGGIEGTGLGLGSPNKIPEVKNDFIFAAIGEELGLFGATAVLIAFVLIIGAGYRIAIRADRPFEKILATGLTTIIGLQAFIIVGGVIRVVPLTGITLPFVSYGGSSLLANYILLALLMRISDSSARRLGEVPDDLTIGERFEARRAARLARREAKRAGRIGRGDPAGAAR</sequence>
<dbReference type="PANTHER" id="PTHR30474:SF3">
    <property type="entry name" value="PEPTIDOGLYCAN GLYCOSYLTRANSFERASE RODA"/>
    <property type="match status" value="1"/>
</dbReference>
<gene>
    <name evidence="7" type="ORF">UFOPK1493_02180</name>
</gene>
<evidence type="ECO:0000256" key="5">
    <source>
        <dbReference type="ARBA" id="ARBA00023136"/>
    </source>
</evidence>
<evidence type="ECO:0000256" key="6">
    <source>
        <dbReference type="SAM" id="Phobius"/>
    </source>
</evidence>
<dbReference type="AlphaFoldDB" id="A0A6J6DZM5"/>